<protein>
    <recommendedName>
        <fullName evidence="3">Pre-rRNA-processing protein TSR2 homolog</fullName>
    </recommendedName>
</protein>
<dbReference type="PANTHER" id="PTHR21250">
    <property type="entry name" value="PRE-RRNA-PROCESSING PROTEIN TSR2 HOMOLOG"/>
    <property type="match status" value="1"/>
</dbReference>
<feature type="region of interest" description="Disordered" evidence="5">
    <location>
        <begin position="301"/>
        <end position="323"/>
    </location>
</feature>
<evidence type="ECO:0000256" key="1">
    <source>
        <dbReference type="ARBA" id="ARBA00002210"/>
    </source>
</evidence>
<dbReference type="EMBL" id="HAAD01002039">
    <property type="protein sequence ID" value="CDG68271.1"/>
    <property type="molecule type" value="mRNA"/>
</dbReference>
<proteinExistence type="evidence at transcript level"/>
<feature type="non-terminal residue" evidence="6">
    <location>
        <position position="1"/>
    </location>
</feature>
<dbReference type="GO" id="GO:0006364">
    <property type="term" value="P:rRNA processing"/>
    <property type="evidence" value="ECO:0007669"/>
    <property type="project" value="UniProtKB-KW"/>
</dbReference>
<dbReference type="AlphaFoldDB" id="T2M8A6"/>
<evidence type="ECO:0000256" key="3">
    <source>
        <dbReference type="ARBA" id="ARBA00017551"/>
    </source>
</evidence>
<evidence type="ECO:0000256" key="2">
    <source>
        <dbReference type="ARBA" id="ARBA00006524"/>
    </source>
</evidence>
<dbReference type="InterPro" id="IPR019398">
    <property type="entry name" value="Pre-rRNA_process_TSR2"/>
</dbReference>
<gene>
    <name evidence="6" type="primary">TSR2</name>
</gene>
<organism evidence="6">
    <name type="scientific">Hydra vulgaris</name>
    <name type="common">Hydra</name>
    <name type="synonym">Hydra attenuata</name>
    <dbReference type="NCBI Taxonomy" id="6087"/>
    <lineage>
        <taxon>Eukaryota</taxon>
        <taxon>Metazoa</taxon>
        <taxon>Cnidaria</taxon>
        <taxon>Hydrozoa</taxon>
        <taxon>Hydroidolina</taxon>
        <taxon>Anthoathecata</taxon>
        <taxon>Aplanulata</taxon>
        <taxon>Hydridae</taxon>
        <taxon>Hydra</taxon>
    </lineage>
</organism>
<comment type="similarity">
    <text evidence="2">Belongs to the TSR2 family.</text>
</comment>
<reference evidence="6" key="1">
    <citation type="journal article" date="2013" name="Genome Biol. Evol.">
        <title>Punctuated emergences of genetic and phenotypic innovations in eumetazoan, bilaterian, euteleostome, and hominidae ancestors.</title>
        <authorList>
            <person name="Wenger Y."/>
            <person name="Galliot B."/>
        </authorList>
    </citation>
    <scope>NUCLEOTIDE SEQUENCE</scope>
    <source>
        <tissue evidence="6">Whole animals</tissue>
    </source>
</reference>
<evidence type="ECO:0000313" key="6">
    <source>
        <dbReference type="EMBL" id="CDG68271.1"/>
    </source>
</evidence>
<sequence>MELGKRDCDLIKSDKIFFFLLQNHKEQNTNIGQNLFTVVSERIVERRNCNITGLQCYLHNPADYKSDSEFPDNLLKYPHKNKIAKTAREIYLRLFLHEGVETAYGSELESTLLATIGGVYVCNCINFIGNNTHVIKNTQVKMADGLNSRDTFAYAIKKAFNYWSVLQISREHGFGGRNSFEKEEWLYDSVLQIFTENDVVFPDELEDFISEAIFNEFDTVVEDGTLNVLCKQLCGFYDMCVNQQYQQVHEELNKLGSLARRAPAVIAVCNESDESEEEINSQNFERVPNGNELISENNIQQEQGMEMETDEDKEWKVVRRSKR</sequence>
<name>T2M8A6_HYDVU</name>
<comment type="function">
    <text evidence="1">May be involved in 20S pre-rRNA processing.</text>
</comment>
<evidence type="ECO:0000256" key="5">
    <source>
        <dbReference type="SAM" id="MobiDB-lite"/>
    </source>
</evidence>
<dbReference type="OrthoDB" id="263560at2759"/>
<keyword evidence="4" id="KW-0698">rRNA processing</keyword>
<accession>T2M8A6</accession>
<evidence type="ECO:0000256" key="4">
    <source>
        <dbReference type="ARBA" id="ARBA00022552"/>
    </source>
</evidence>
<dbReference type="Pfam" id="PF10273">
    <property type="entry name" value="WGG"/>
    <property type="match status" value="1"/>
</dbReference>